<dbReference type="PANTHER" id="PTHR21310:SF15">
    <property type="entry name" value="AMINOGLYCOSIDE PHOSPHOTRANSFERASE DOMAIN-CONTAINING PROTEIN"/>
    <property type="match status" value="1"/>
</dbReference>
<dbReference type="InterPro" id="IPR051678">
    <property type="entry name" value="AGP_Transferase"/>
</dbReference>
<evidence type="ECO:0000313" key="3">
    <source>
        <dbReference type="Proteomes" id="UP001215151"/>
    </source>
</evidence>
<name>A0AAD7TWK7_9APHY</name>
<dbReference type="InterPro" id="IPR002575">
    <property type="entry name" value="Aminoglycoside_PTrfase"/>
</dbReference>
<dbReference type="EMBL" id="JAPEVG010000076">
    <property type="protein sequence ID" value="KAJ8487599.1"/>
    <property type="molecule type" value="Genomic_DNA"/>
</dbReference>
<evidence type="ECO:0000259" key="1">
    <source>
        <dbReference type="Pfam" id="PF01636"/>
    </source>
</evidence>
<gene>
    <name evidence="2" type="ORF">ONZ51_g4089</name>
</gene>
<dbReference type="PANTHER" id="PTHR21310">
    <property type="entry name" value="AMINOGLYCOSIDE PHOSPHOTRANSFERASE-RELATED-RELATED"/>
    <property type="match status" value="1"/>
</dbReference>
<accession>A0AAD7TWK7</accession>
<protein>
    <recommendedName>
        <fullName evidence="1">Aminoglycoside phosphotransferase domain-containing protein</fullName>
    </recommendedName>
</protein>
<dbReference type="InterPro" id="IPR011009">
    <property type="entry name" value="Kinase-like_dom_sf"/>
</dbReference>
<keyword evidence="3" id="KW-1185">Reference proteome</keyword>
<reference evidence="2" key="1">
    <citation type="submission" date="2022-11" db="EMBL/GenBank/DDBJ databases">
        <title>Genome Sequence of Cubamyces cubensis.</title>
        <authorList>
            <person name="Buettner E."/>
        </authorList>
    </citation>
    <scope>NUCLEOTIDE SEQUENCE</scope>
    <source>
        <strain evidence="2">MPL-01</strain>
    </source>
</reference>
<dbReference type="Gene3D" id="3.90.1200.10">
    <property type="match status" value="1"/>
</dbReference>
<organism evidence="2 3">
    <name type="scientific">Trametes cubensis</name>
    <dbReference type="NCBI Taxonomy" id="1111947"/>
    <lineage>
        <taxon>Eukaryota</taxon>
        <taxon>Fungi</taxon>
        <taxon>Dikarya</taxon>
        <taxon>Basidiomycota</taxon>
        <taxon>Agaricomycotina</taxon>
        <taxon>Agaricomycetes</taxon>
        <taxon>Polyporales</taxon>
        <taxon>Polyporaceae</taxon>
        <taxon>Trametes</taxon>
    </lineage>
</organism>
<dbReference type="AlphaFoldDB" id="A0AAD7TWK7"/>
<comment type="caution">
    <text evidence="2">The sequence shown here is derived from an EMBL/GenBank/DDBJ whole genome shotgun (WGS) entry which is preliminary data.</text>
</comment>
<proteinExistence type="predicted"/>
<evidence type="ECO:0000313" key="2">
    <source>
        <dbReference type="EMBL" id="KAJ8487599.1"/>
    </source>
</evidence>
<sequence length="296" mass="33863">MRNIIASHCVRWFRRLREAILQYLIRRATKYGPLRGGNVSRLTAGLVVKRCSTTTLAIEAEATTFVATHTSIPVPRVRCYWEEDGKGTLIMDYIEGVPLRRAWRDLSIPQRLSVMRRIAGFVEQLRAIPQPAPPIASKLPRSGWIGGPSGSAFTDFMMTIDPAPFGPFATERDFYDWRVSRFKLFGDVHAPTAARIAEIRRSIRNDHPIVFTHGDINRRNVLVRVHGEGPDDVEITALLDWEQAGWRPIYWESRKWIFEEGNMPMWEAFGLKEIGAGYEEEIELDCELQNFSGHIP</sequence>
<dbReference type="Pfam" id="PF01636">
    <property type="entry name" value="APH"/>
    <property type="match status" value="1"/>
</dbReference>
<dbReference type="Proteomes" id="UP001215151">
    <property type="component" value="Unassembled WGS sequence"/>
</dbReference>
<feature type="domain" description="Aminoglycoside phosphotransferase" evidence="1">
    <location>
        <begin position="45"/>
        <end position="251"/>
    </location>
</feature>
<dbReference type="SUPFAM" id="SSF56112">
    <property type="entry name" value="Protein kinase-like (PK-like)"/>
    <property type="match status" value="1"/>
</dbReference>